<protein>
    <submittedName>
        <fullName evidence="9">Carbohydrate-binding WSC</fullName>
    </submittedName>
</protein>
<dbReference type="InterPro" id="IPR051836">
    <property type="entry name" value="Kremen_rcpt"/>
</dbReference>
<dbReference type="PANTHER" id="PTHR24269:SF16">
    <property type="entry name" value="PROTEIN SLG1"/>
    <property type="match status" value="1"/>
</dbReference>
<organism evidence="9 10">
    <name type="scientific">Mycena rosella</name>
    <name type="common">Pink bonnet</name>
    <name type="synonym">Agaricus rosellus</name>
    <dbReference type="NCBI Taxonomy" id="1033263"/>
    <lineage>
        <taxon>Eukaryota</taxon>
        <taxon>Fungi</taxon>
        <taxon>Dikarya</taxon>
        <taxon>Basidiomycota</taxon>
        <taxon>Agaricomycotina</taxon>
        <taxon>Agaricomycetes</taxon>
        <taxon>Agaricomycetidae</taxon>
        <taxon>Agaricales</taxon>
        <taxon>Marasmiineae</taxon>
        <taxon>Mycenaceae</taxon>
        <taxon>Mycena</taxon>
    </lineage>
</organism>
<sequence>PAGWSYVGCKVDVGNRILVAANQVSTINIPQTCIAFCSGNGYTMAGVEFGQECWCGSSYNPVAGAVQSAADAGKNCSSPCTGDSTQTCGGSSRIQVYQSS</sequence>
<evidence type="ECO:0000256" key="5">
    <source>
        <dbReference type="ARBA" id="ARBA00023136"/>
    </source>
</evidence>
<dbReference type="SMART" id="SM00321">
    <property type="entry name" value="WSC"/>
    <property type="match status" value="1"/>
</dbReference>
<reference evidence="9" key="1">
    <citation type="submission" date="2023-03" db="EMBL/GenBank/DDBJ databases">
        <title>Massive genome expansion in bonnet fungi (Mycena s.s.) driven by repeated elements and novel gene families across ecological guilds.</title>
        <authorList>
            <consortium name="Lawrence Berkeley National Laboratory"/>
            <person name="Harder C.B."/>
            <person name="Miyauchi S."/>
            <person name="Viragh M."/>
            <person name="Kuo A."/>
            <person name="Thoen E."/>
            <person name="Andreopoulos B."/>
            <person name="Lu D."/>
            <person name="Skrede I."/>
            <person name="Drula E."/>
            <person name="Henrissat B."/>
            <person name="Morin E."/>
            <person name="Kohler A."/>
            <person name="Barry K."/>
            <person name="LaButti K."/>
            <person name="Morin E."/>
            <person name="Salamov A."/>
            <person name="Lipzen A."/>
            <person name="Mereny Z."/>
            <person name="Hegedus B."/>
            <person name="Baldrian P."/>
            <person name="Stursova M."/>
            <person name="Weitz H."/>
            <person name="Taylor A."/>
            <person name="Grigoriev I.V."/>
            <person name="Nagy L.G."/>
            <person name="Martin F."/>
            <person name="Kauserud H."/>
        </authorList>
    </citation>
    <scope>NUCLEOTIDE SEQUENCE</scope>
    <source>
        <strain evidence="9">CBHHK067</strain>
    </source>
</reference>
<keyword evidence="4" id="KW-1133">Transmembrane helix</keyword>
<dbReference type="AlphaFoldDB" id="A0AAD7GD82"/>
<keyword evidence="2" id="KW-0812">Transmembrane</keyword>
<comment type="subcellular location">
    <subcellularLocation>
        <location evidence="1">Membrane</location>
        <topology evidence="1">Single-pass membrane protein</topology>
    </subcellularLocation>
</comment>
<comment type="caution">
    <text evidence="9">The sequence shown here is derived from an EMBL/GenBank/DDBJ whole genome shotgun (WGS) entry which is preliminary data.</text>
</comment>
<feature type="non-terminal residue" evidence="9">
    <location>
        <position position="100"/>
    </location>
</feature>
<evidence type="ECO:0000259" key="8">
    <source>
        <dbReference type="PROSITE" id="PS51212"/>
    </source>
</evidence>
<dbReference type="PROSITE" id="PS51212">
    <property type="entry name" value="WSC"/>
    <property type="match status" value="1"/>
</dbReference>
<keyword evidence="5" id="KW-0472">Membrane</keyword>
<keyword evidence="10" id="KW-1185">Reference proteome</keyword>
<dbReference type="Pfam" id="PF01822">
    <property type="entry name" value="WSC"/>
    <property type="match status" value="1"/>
</dbReference>
<feature type="region of interest" description="Disordered" evidence="7">
    <location>
        <begin position="79"/>
        <end position="100"/>
    </location>
</feature>
<dbReference type="InterPro" id="IPR002889">
    <property type="entry name" value="WSC_carb-bd"/>
</dbReference>
<evidence type="ECO:0000256" key="7">
    <source>
        <dbReference type="SAM" id="MobiDB-lite"/>
    </source>
</evidence>
<feature type="domain" description="WSC" evidence="8">
    <location>
        <begin position="3"/>
        <end position="100"/>
    </location>
</feature>
<evidence type="ECO:0000256" key="3">
    <source>
        <dbReference type="ARBA" id="ARBA00022729"/>
    </source>
</evidence>
<evidence type="ECO:0000313" key="10">
    <source>
        <dbReference type="Proteomes" id="UP001221757"/>
    </source>
</evidence>
<accession>A0AAD7GD82</accession>
<dbReference type="Proteomes" id="UP001221757">
    <property type="component" value="Unassembled WGS sequence"/>
</dbReference>
<keyword evidence="3" id="KW-0732">Signal</keyword>
<name>A0AAD7GD82_MYCRO</name>
<feature type="non-terminal residue" evidence="9">
    <location>
        <position position="1"/>
    </location>
</feature>
<evidence type="ECO:0000313" key="9">
    <source>
        <dbReference type="EMBL" id="KAJ7680104.1"/>
    </source>
</evidence>
<dbReference type="PANTHER" id="PTHR24269">
    <property type="entry name" value="KREMEN PROTEIN"/>
    <property type="match status" value="1"/>
</dbReference>
<gene>
    <name evidence="9" type="ORF">B0H17DRAFT_836018</name>
</gene>
<dbReference type="EMBL" id="JARKIE010000123">
    <property type="protein sequence ID" value="KAJ7680104.1"/>
    <property type="molecule type" value="Genomic_DNA"/>
</dbReference>
<evidence type="ECO:0000256" key="1">
    <source>
        <dbReference type="ARBA" id="ARBA00004167"/>
    </source>
</evidence>
<proteinExistence type="predicted"/>
<dbReference type="GO" id="GO:0005886">
    <property type="term" value="C:plasma membrane"/>
    <property type="evidence" value="ECO:0007669"/>
    <property type="project" value="TreeGrafter"/>
</dbReference>
<evidence type="ECO:0000256" key="2">
    <source>
        <dbReference type="ARBA" id="ARBA00022692"/>
    </source>
</evidence>
<evidence type="ECO:0000256" key="6">
    <source>
        <dbReference type="ARBA" id="ARBA00023180"/>
    </source>
</evidence>
<keyword evidence="6" id="KW-0325">Glycoprotein</keyword>
<evidence type="ECO:0000256" key="4">
    <source>
        <dbReference type="ARBA" id="ARBA00022989"/>
    </source>
</evidence>